<dbReference type="Pfam" id="PF00391">
    <property type="entry name" value="PEP-utilizers"/>
    <property type="match status" value="1"/>
</dbReference>
<evidence type="ECO:0000256" key="1">
    <source>
        <dbReference type="ARBA" id="ARBA00022741"/>
    </source>
</evidence>
<dbReference type="NCBIfam" id="NF004878">
    <property type="entry name" value="PRK06241.1-3"/>
    <property type="match status" value="1"/>
</dbReference>
<dbReference type="RefSeq" id="WP_072771882.1">
    <property type="nucleotide sequence ID" value="NZ_FRDN01000005.1"/>
</dbReference>
<dbReference type="GO" id="GO:0016301">
    <property type="term" value="F:kinase activity"/>
    <property type="evidence" value="ECO:0007669"/>
    <property type="project" value="InterPro"/>
</dbReference>
<dbReference type="EMBL" id="FRDN01000005">
    <property type="protein sequence ID" value="SHN63814.1"/>
    <property type="molecule type" value="Genomic_DNA"/>
</dbReference>
<organism evidence="6 7">
    <name type="scientific">Desulfitobacterium chlororespirans DSM 11544</name>
    <dbReference type="NCBI Taxonomy" id="1121395"/>
    <lineage>
        <taxon>Bacteria</taxon>
        <taxon>Bacillati</taxon>
        <taxon>Bacillota</taxon>
        <taxon>Clostridia</taxon>
        <taxon>Eubacteriales</taxon>
        <taxon>Desulfitobacteriaceae</taxon>
        <taxon>Desulfitobacterium</taxon>
    </lineage>
</organism>
<dbReference type="GO" id="GO:0005524">
    <property type="term" value="F:ATP binding"/>
    <property type="evidence" value="ECO:0007669"/>
    <property type="project" value="UniProtKB-KW"/>
</dbReference>
<evidence type="ECO:0000256" key="2">
    <source>
        <dbReference type="ARBA" id="ARBA00022840"/>
    </source>
</evidence>
<dbReference type="PANTHER" id="PTHR43615:SF1">
    <property type="entry name" value="PPDK_N DOMAIN-CONTAINING PROTEIN"/>
    <property type="match status" value="1"/>
</dbReference>
<protein>
    <submittedName>
        <fullName evidence="6">Phosphoenolpyruvate synthase</fullName>
    </submittedName>
</protein>
<dbReference type="STRING" id="1121395.SAMN02745215_01342"/>
<accession>A0A1M7SZH4</accession>
<gene>
    <name evidence="6" type="ORF">SAMN02745215_01342</name>
</gene>
<evidence type="ECO:0000259" key="5">
    <source>
        <dbReference type="Pfam" id="PF01326"/>
    </source>
</evidence>
<keyword evidence="6" id="KW-0670">Pyruvate</keyword>
<keyword evidence="2" id="KW-0067">ATP-binding</keyword>
<dbReference type="AlphaFoldDB" id="A0A1M7SZH4"/>
<name>A0A1M7SZH4_9FIRM</name>
<dbReference type="Proteomes" id="UP000184010">
    <property type="component" value="Unassembled WGS sequence"/>
</dbReference>
<dbReference type="InterPro" id="IPR051549">
    <property type="entry name" value="PEP_Utilizing_Enz"/>
</dbReference>
<dbReference type="Gene3D" id="3.30.470.20">
    <property type="entry name" value="ATP-grasp fold, B domain"/>
    <property type="match status" value="1"/>
</dbReference>
<evidence type="ECO:0000256" key="3">
    <source>
        <dbReference type="SAM" id="Coils"/>
    </source>
</evidence>
<keyword evidence="7" id="KW-1185">Reference proteome</keyword>
<keyword evidence="3" id="KW-0175">Coiled coil</keyword>
<evidence type="ECO:0000259" key="4">
    <source>
        <dbReference type="Pfam" id="PF00391"/>
    </source>
</evidence>
<feature type="coiled-coil region" evidence="3">
    <location>
        <begin position="642"/>
        <end position="673"/>
    </location>
</feature>
<dbReference type="Pfam" id="PF01326">
    <property type="entry name" value="PPDK_N"/>
    <property type="match status" value="1"/>
</dbReference>
<feature type="domain" description="PEP-utilising enzyme mobile" evidence="4">
    <location>
        <begin position="814"/>
        <end position="884"/>
    </location>
</feature>
<dbReference type="InterPro" id="IPR008279">
    <property type="entry name" value="PEP-util_enz_mobile_dom"/>
</dbReference>
<dbReference type="Gene3D" id="3.30.1490.20">
    <property type="entry name" value="ATP-grasp fold, A domain"/>
    <property type="match status" value="1"/>
</dbReference>
<proteinExistence type="predicted"/>
<dbReference type="FunFam" id="3.30.1490.20:FF:000010">
    <property type="entry name" value="Phosphoenolpyruvate synthase"/>
    <property type="match status" value="1"/>
</dbReference>
<dbReference type="NCBIfam" id="NF004877">
    <property type="entry name" value="PRK06241.1-2"/>
    <property type="match status" value="1"/>
</dbReference>
<dbReference type="InterPro" id="IPR036637">
    <property type="entry name" value="Phosphohistidine_dom_sf"/>
</dbReference>
<evidence type="ECO:0000313" key="7">
    <source>
        <dbReference type="Proteomes" id="UP000184010"/>
    </source>
</evidence>
<sequence length="891" mass="99313">MAKHYTLFFNDIDQKDLPLVGGKGANLGEMTKAGFPVPDGFCVTTTSYQEFLNINNLHEYIAETIKDADLDTIKPIGSAIRERLRMAEIPQSVKEAVLQALQKSGTQHYYAIRSSATAEDLAFASFAGQQDTYLNIKGEEEVLDALRNCWASLFTDRAILYRMQNGIDQEKVYMSVVIQRMIFPEVSGIMFTADPVSGHRGLISIDAGYGLGEALVSGLVSPDIYTFNKASGQIQSKSIAEKKLAILPVPGGGTEKVAITGEKATRQVLDDTLIQDLAALGKTIEQHYGCPQDIEWCLSSGLSSHGSPTLSILQSRAITSLYPLPAPLPQDNALHVYISLNHIQVMTDPISPLGIDMLRLMLPFDKGARSAEEYQRVKEAAGRVYIDISEILALKTARKVFPLFFKNVDALAAEAMAELINRPGFTDRIKKNEETARAFKHFFKPIVLKAIQNILFKKPEGAIQSVNEYIEHRVRDAEKAIEQAKPGTDRLEAIRRTADFTADFRNLLPRLMPAIASFKALEHWEEKLLGSRNYTNVLVTGLEGNITTEMGLLIGDLADQVRRSPDLIHEFESEDYGTLFTRIHNLPGHEAFKESFHSFMIKYDMRAAGEIDMAKDRWSEHPESLVKSILAIVHSAPEGIHRQEYQLTKEKALQAANELIKEVERKHGKLKTKIMRRLIRIARNYLPVREHPKYLIMKLILLCKRAFLAEAKHLAEKGLLTTEKDIFYVSFWELYQAIQDNRSLIELVENRKEEYRHFKKLGAPRLLTSDGEEPKASYQRKDLPAGSLIGMPVSSGMIEGIARVVTDPAEASVNKGEILVAPFTDPGWTPLFINASGLVMEVGGLLTHGTVVAREYGIPAVVGIADATKKIKTGQKIRVEGNAGYVLILEE</sequence>
<reference evidence="7" key="1">
    <citation type="submission" date="2016-12" db="EMBL/GenBank/DDBJ databases">
        <authorList>
            <person name="Varghese N."/>
            <person name="Submissions S."/>
        </authorList>
    </citation>
    <scope>NUCLEOTIDE SEQUENCE [LARGE SCALE GENOMIC DNA]</scope>
    <source>
        <strain evidence="7">DSM 11544</strain>
    </source>
</reference>
<dbReference type="InterPro" id="IPR002192">
    <property type="entry name" value="PPDK_AMP/ATP-bd"/>
</dbReference>
<dbReference type="SUPFAM" id="SSF52009">
    <property type="entry name" value="Phosphohistidine domain"/>
    <property type="match status" value="1"/>
</dbReference>
<dbReference type="InterPro" id="IPR013815">
    <property type="entry name" value="ATP_grasp_subdomain_1"/>
</dbReference>
<dbReference type="PANTHER" id="PTHR43615">
    <property type="entry name" value="PHOSPHOENOLPYRUVATE SYNTHASE-RELATED"/>
    <property type="match status" value="1"/>
</dbReference>
<keyword evidence="1" id="KW-0547">Nucleotide-binding</keyword>
<dbReference type="Gene3D" id="3.50.30.10">
    <property type="entry name" value="Phosphohistidine domain"/>
    <property type="match status" value="1"/>
</dbReference>
<evidence type="ECO:0000313" key="6">
    <source>
        <dbReference type="EMBL" id="SHN63814.1"/>
    </source>
</evidence>
<feature type="domain" description="Pyruvate phosphate dikinase AMP/ATP-binding" evidence="5">
    <location>
        <begin position="18"/>
        <end position="320"/>
    </location>
</feature>
<dbReference type="SUPFAM" id="SSF56059">
    <property type="entry name" value="Glutathione synthetase ATP-binding domain-like"/>
    <property type="match status" value="1"/>
</dbReference>